<feature type="region of interest" description="Disordered" evidence="1">
    <location>
        <begin position="1"/>
        <end position="29"/>
    </location>
</feature>
<reference evidence="2 3" key="1">
    <citation type="submission" date="2015-01" db="EMBL/GenBank/DDBJ databases">
        <title>Genome of allotetraploid Gossypium barbadense reveals genomic plasticity and fiber elongation in cotton evolution.</title>
        <authorList>
            <person name="Chen X."/>
            <person name="Liu X."/>
            <person name="Zhao B."/>
            <person name="Zheng H."/>
            <person name="Hu Y."/>
            <person name="Lu G."/>
            <person name="Yang C."/>
            <person name="Chen J."/>
            <person name="Shan C."/>
            <person name="Zhang L."/>
            <person name="Zhou Y."/>
            <person name="Wang L."/>
            <person name="Guo W."/>
            <person name="Bai Y."/>
            <person name="Ruan J."/>
            <person name="Shangguan X."/>
            <person name="Mao Y."/>
            <person name="Jiang J."/>
            <person name="Zhu Y."/>
            <person name="Lei J."/>
            <person name="Kang H."/>
            <person name="Chen S."/>
            <person name="He X."/>
            <person name="Wang R."/>
            <person name="Wang Y."/>
            <person name="Chen J."/>
            <person name="Wang L."/>
            <person name="Yu S."/>
            <person name="Wang B."/>
            <person name="Wei J."/>
            <person name="Song S."/>
            <person name="Lu X."/>
            <person name="Gao Z."/>
            <person name="Gu W."/>
            <person name="Deng X."/>
            <person name="Ma D."/>
            <person name="Wang S."/>
            <person name="Liang W."/>
            <person name="Fang L."/>
            <person name="Cai C."/>
            <person name="Zhu X."/>
            <person name="Zhou B."/>
            <person name="Zhang Y."/>
            <person name="Chen Z."/>
            <person name="Xu S."/>
            <person name="Zhu R."/>
            <person name="Wang S."/>
            <person name="Zhang T."/>
            <person name="Zhao G."/>
        </authorList>
    </citation>
    <scope>NUCLEOTIDE SEQUENCE [LARGE SCALE GENOMIC DNA]</scope>
    <source>
        <strain evidence="3">cv. Xinhai21</strain>
        <tissue evidence="2">Leaf</tissue>
    </source>
</reference>
<accession>A0A2P5WAW2</accession>
<proteinExistence type="predicted"/>
<sequence length="93" mass="9968">MVRATLASSTIEPLRDDTQMSTTGPSGPWCALAGIGHSPHQGPIAQNDGTHHRCPYQWSTPPGPSDDSIHDIERTCVLPVRPWQCTPGSTVVP</sequence>
<evidence type="ECO:0000313" key="2">
    <source>
        <dbReference type="EMBL" id="PPR88226.1"/>
    </source>
</evidence>
<name>A0A2P5WAW2_GOSBA</name>
<gene>
    <name evidence="2" type="ORF">GOBAR_AA32466</name>
</gene>
<dbReference type="Proteomes" id="UP000239757">
    <property type="component" value="Unassembled WGS sequence"/>
</dbReference>
<evidence type="ECO:0000256" key="1">
    <source>
        <dbReference type="SAM" id="MobiDB-lite"/>
    </source>
</evidence>
<protein>
    <submittedName>
        <fullName evidence="2">Uncharacterized protein</fullName>
    </submittedName>
</protein>
<dbReference type="EMBL" id="KZ668341">
    <property type="protein sequence ID" value="PPR88226.1"/>
    <property type="molecule type" value="Genomic_DNA"/>
</dbReference>
<dbReference type="AlphaFoldDB" id="A0A2P5WAW2"/>
<feature type="compositionally biased region" description="Polar residues" evidence="1">
    <location>
        <begin position="1"/>
        <end position="11"/>
    </location>
</feature>
<organism evidence="2 3">
    <name type="scientific">Gossypium barbadense</name>
    <name type="common">Sea Island cotton</name>
    <name type="synonym">Hibiscus barbadensis</name>
    <dbReference type="NCBI Taxonomy" id="3634"/>
    <lineage>
        <taxon>Eukaryota</taxon>
        <taxon>Viridiplantae</taxon>
        <taxon>Streptophyta</taxon>
        <taxon>Embryophyta</taxon>
        <taxon>Tracheophyta</taxon>
        <taxon>Spermatophyta</taxon>
        <taxon>Magnoliopsida</taxon>
        <taxon>eudicotyledons</taxon>
        <taxon>Gunneridae</taxon>
        <taxon>Pentapetalae</taxon>
        <taxon>rosids</taxon>
        <taxon>malvids</taxon>
        <taxon>Malvales</taxon>
        <taxon>Malvaceae</taxon>
        <taxon>Malvoideae</taxon>
        <taxon>Gossypium</taxon>
    </lineage>
</organism>
<evidence type="ECO:0000313" key="3">
    <source>
        <dbReference type="Proteomes" id="UP000239757"/>
    </source>
</evidence>